<dbReference type="AlphaFoldDB" id="A0AAJ0HSI7"/>
<dbReference type="EMBL" id="JAUIQD010000002">
    <property type="protein sequence ID" value="KAK3360482.1"/>
    <property type="molecule type" value="Genomic_DNA"/>
</dbReference>
<dbReference type="PANTHER" id="PTHR43094:SF1">
    <property type="entry name" value="AMINOTRANSFERASE CLASS-III"/>
    <property type="match status" value="1"/>
</dbReference>
<name>A0AAJ0HSI7_9PEZI</name>
<dbReference type="InterPro" id="IPR015421">
    <property type="entry name" value="PyrdxlP-dep_Trfase_major"/>
</dbReference>
<dbReference type="Gene3D" id="3.40.640.10">
    <property type="entry name" value="Type I PLP-dependent aspartate aminotransferase-like (Major domain)"/>
    <property type="match status" value="3"/>
</dbReference>
<dbReference type="Gene3D" id="3.90.1150.10">
    <property type="entry name" value="Aspartate Aminotransferase, domain 1"/>
    <property type="match status" value="1"/>
</dbReference>
<dbReference type="GO" id="GO:0008483">
    <property type="term" value="F:transaminase activity"/>
    <property type="evidence" value="ECO:0007669"/>
    <property type="project" value="InterPro"/>
</dbReference>
<proteinExistence type="inferred from homology"/>
<evidence type="ECO:0000313" key="4">
    <source>
        <dbReference type="Proteomes" id="UP001275084"/>
    </source>
</evidence>
<evidence type="ECO:0000256" key="1">
    <source>
        <dbReference type="ARBA" id="ARBA00008954"/>
    </source>
</evidence>
<dbReference type="InterPro" id="IPR005814">
    <property type="entry name" value="Aminotrans_3"/>
</dbReference>
<reference evidence="3" key="2">
    <citation type="submission" date="2023-06" db="EMBL/GenBank/DDBJ databases">
        <authorList>
            <consortium name="Lawrence Berkeley National Laboratory"/>
            <person name="Haridas S."/>
            <person name="Hensen N."/>
            <person name="Bonometti L."/>
            <person name="Westerberg I."/>
            <person name="Brannstrom I.O."/>
            <person name="Guillou S."/>
            <person name="Cros-Aarteil S."/>
            <person name="Calhoun S."/>
            <person name="Kuo A."/>
            <person name="Mondo S."/>
            <person name="Pangilinan J."/>
            <person name="Riley R."/>
            <person name="Labutti K."/>
            <person name="Andreopoulos B."/>
            <person name="Lipzen A."/>
            <person name="Chen C."/>
            <person name="Yanf M."/>
            <person name="Daum C."/>
            <person name="Ng V."/>
            <person name="Clum A."/>
            <person name="Steindorff A."/>
            <person name="Ohm R."/>
            <person name="Martin F."/>
            <person name="Silar P."/>
            <person name="Natvig D."/>
            <person name="Lalanne C."/>
            <person name="Gautier V."/>
            <person name="Ament-Velasquez S.L."/>
            <person name="Kruys A."/>
            <person name="Hutchinson M.I."/>
            <person name="Powell A.J."/>
            <person name="Barry K."/>
            <person name="Miller A.N."/>
            <person name="Grigoriev I.V."/>
            <person name="Debuchy R."/>
            <person name="Gladieux P."/>
            <person name="Thoren M.H."/>
            <person name="Johannesson H."/>
        </authorList>
    </citation>
    <scope>NUCLEOTIDE SEQUENCE</scope>
    <source>
        <strain evidence="3">CBS 955.72</strain>
    </source>
</reference>
<protein>
    <submittedName>
        <fullName evidence="3">Pyridoxal phosphate-dependent transferase</fullName>
    </submittedName>
</protein>
<dbReference type="Pfam" id="PF00202">
    <property type="entry name" value="Aminotran_3"/>
    <property type="match status" value="1"/>
</dbReference>
<accession>A0AAJ0HSI7</accession>
<gene>
    <name evidence="3" type="ORF">B0T25DRAFT_588864</name>
</gene>
<keyword evidence="3" id="KW-0808">Transferase</keyword>
<evidence type="ECO:0000256" key="2">
    <source>
        <dbReference type="ARBA" id="ARBA00022898"/>
    </source>
</evidence>
<dbReference type="GO" id="GO:0005829">
    <property type="term" value="C:cytosol"/>
    <property type="evidence" value="ECO:0007669"/>
    <property type="project" value="TreeGrafter"/>
</dbReference>
<keyword evidence="2" id="KW-0663">Pyridoxal phosphate</keyword>
<reference evidence="3" key="1">
    <citation type="journal article" date="2023" name="Mol. Phylogenet. Evol.">
        <title>Genome-scale phylogeny and comparative genomics of the fungal order Sordariales.</title>
        <authorList>
            <person name="Hensen N."/>
            <person name="Bonometti L."/>
            <person name="Westerberg I."/>
            <person name="Brannstrom I.O."/>
            <person name="Guillou S."/>
            <person name="Cros-Aarteil S."/>
            <person name="Calhoun S."/>
            <person name="Haridas S."/>
            <person name="Kuo A."/>
            <person name="Mondo S."/>
            <person name="Pangilinan J."/>
            <person name="Riley R."/>
            <person name="LaButti K."/>
            <person name="Andreopoulos B."/>
            <person name="Lipzen A."/>
            <person name="Chen C."/>
            <person name="Yan M."/>
            <person name="Daum C."/>
            <person name="Ng V."/>
            <person name="Clum A."/>
            <person name="Steindorff A."/>
            <person name="Ohm R.A."/>
            <person name="Martin F."/>
            <person name="Silar P."/>
            <person name="Natvig D.O."/>
            <person name="Lalanne C."/>
            <person name="Gautier V."/>
            <person name="Ament-Velasquez S.L."/>
            <person name="Kruys A."/>
            <person name="Hutchinson M.I."/>
            <person name="Powell A.J."/>
            <person name="Barry K."/>
            <person name="Miller A.N."/>
            <person name="Grigoriev I.V."/>
            <person name="Debuchy R."/>
            <person name="Gladieux P."/>
            <person name="Hiltunen Thoren M."/>
            <person name="Johannesson H."/>
        </authorList>
    </citation>
    <scope>NUCLEOTIDE SEQUENCE</scope>
    <source>
        <strain evidence="3">CBS 955.72</strain>
    </source>
</reference>
<sequence>MTVSKSAVLYRDLALEVLPLVGAEGNHIILKNDQKIYLTPRGGAAVSCIGWGNKRVAQAIMDQILEAPYCATIFYTTKVQKRLYRSLVDSTKGHMARAYIVNSGNGSCSKACQTSYHGTTLGALAVRGHEYRRAEFEPFLMKNVSRMSLCFEYHGKKPDESGDSYVARLIKELEDEFQRFGPERVYVFIAEPMVGAYRGIFKAVQAGCQRYSTLLILDEVICGIGRTGTLYAWEQEDIVPDIQTIGKALGGGAFAHGHTYQGHPAACAAALEVQQIIQKEKLLDNIRDL</sequence>
<dbReference type="PANTHER" id="PTHR43094">
    <property type="entry name" value="AMINOTRANSFERASE"/>
    <property type="match status" value="1"/>
</dbReference>
<organism evidence="3 4">
    <name type="scientific">Lasiosphaeria hispida</name>
    <dbReference type="NCBI Taxonomy" id="260671"/>
    <lineage>
        <taxon>Eukaryota</taxon>
        <taxon>Fungi</taxon>
        <taxon>Dikarya</taxon>
        <taxon>Ascomycota</taxon>
        <taxon>Pezizomycotina</taxon>
        <taxon>Sordariomycetes</taxon>
        <taxon>Sordariomycetidae</taxon>
        <taxon>Sordariales</taxon>
        <taxon>Lasiosphaeriaceae</taxon>
        <taxon>Lasiosphaeria</taxon>
    </lineage>
</organism>
<dbReference type="SUPFAM" id="SSF53383">
    <property type="entry name" value="PLP-dependent transferases"/>
    <property type="match status" value="1"/>
</dbReference>
<keyword evidence="4" id="KW-1185">Reference proteome</keyword>
<dbReference type="PROSITE" id="PS00599">
    <property type="entry name" value="AA_TRANSFER_CLASS_2"/>
    <property type="match status" value="1"/>
</dbReference>
<comment type="caution">
    <text evidence="3">The sequence shown here is derived from an EMBL/GenBank/DDBJ whole genome shotgun (WGS) entry which is preliminary data.</text>
</comment>
<dbReference type="InterPro" id="IPR015422">
    <property type="entry name" value="PyrdxlP-dep_Trfase_small"/>
</dbReference>
<dbReference type="GO" id="GO:0030170">
    <property type="term" value="F:pyridoxal phosphate binding"/>
    <property type="evidence" value="ECO:0007669"/>
    <property type="project" value="InterPro"/>
</dbReference>
<dbReference type="Proteomes" id="UP001275084">
    <property type="component" value="Unassembled WGS sequence"/>
</dbReference>
<comment type="similarity">
    <text evidence="1">Belongs to the class-III pyridoxal-phosphate-dependent aminotransferase family.</text>
</comment>
<evidence type="ECO:0000313" key="3">
    <source>
        <dbReference type="EMBL" id="KAK3360482.1"/>
    </source>
</evidence>
<dbReference type="InterPro" id="IPR001917">
    <property type="entry name" value="Aminotrans_II_pyridoxalP_BS"/>
</dbReference>
<dbReference type="InterPro" id="IPR015424">
    <property type="entry name" value="PyrdxlP-dep_Trfase"/>
</dbReference>